<dbReference type="PROSITE" id="PS50245">
    <property type="entry name" value="CAP_GLY_2"/>
    <property type="match status" value="1"/>
</dbReference>
<evidence type="ECO:0000256" key="5">
    <source>
        <dbReference type="ARBA" id="ARBA00016574"/>
    </source>
</evidence>
<dbReference type="PANTHER" id="PTHR18916">
    <property type="entry name" value="DYNACTIN 1-RELATED MICROTUBULE-BINDING"/>
    <property type="match status" value="1"/>
</dbReference>
<evidence type="ECO:0000256" key="8">
    <source>
        <dbReference type="ARBA" id="ARBA00022701"/>
    </source>
</evidence>
<organism evidence="17 18">
    <name type="scientific">Goodea atripinnis</name>
    <dbReference type="NCBI Taxonomy" id="208336"/>
    <lineage>
        <taxon>Eukaryota</taxon>
        <taxon>Metazoa</taxon>
        <taxon>Chordata</taxon>
        <taxon>Craniata</taxon>
        <taxon>Vertebrata</taxon>
        <taxon>Euteleostomi</taxon>
        <taxon>Actinopterygii</taxon>
        <taxon>Neopterygii</taxon>
        <taxon>Teleostei</taxon>
        <taxon>Neoteleostei</taxon>
        <taxon>Acanthomorphata</taxon>
        <taxon>Ovalentaria</taxon>
        <taxon>Atherinomorphae</taxon>
        <taxon>Cyprinodontiformes</taxon>
        <taxon>Goodeidae</taxon>
        <taxon>Goodea</taxon>
    </lineage>
</organism>
<dbReference type="SMART" id="SM01052">
    <property type="entry name" value="CAP_GLY"/>
    <property type="match status" value="1"/>
</dbReference>
<evidence type="ECO:0000256" key="10">
    <source>
        <dbReference type="ARBA" id="ARBA00023017"/>
    </source>
</evidence>
<dbReference type="PROSITE" id="PS00845">
    <property type="entry name" value="CAP_GLY_1"/>
    <property type="match status" value="1"/>
</dbReference>
<evidence type="ECO:0000313" key="18">
    <source>
        <dbReference type="Proteomes" id="UP001476798"/>
    </source>
</evidence>
<proteinExistence type="inferred from homology"/>
<evidence type="ECO:0000256" key="4">
    <source>
        <dbReference type="ARBA" id="ARBA00011010"/>
    </source>
</evidence>
<evidence type="ECO:0000256" key="11">
    <source>
        <dbReference type="ARBA" id="ARBA00023054"/>
    </source>
</evidence>
<evidence type="ECO:0000256" key="13">
    <source>
        <dbReference type="ARBA" id="ARBA00023306"/>
    </source>
</evidence>
<keyword evidence="12" id="KW-0206">Cytoskeleton</keyword>
<comment type="caution">
    <text evidence="17">The sequence shown here is derived from an EMBL/GenBank/DDBJ whole genome shotgun (WGS) entry which is preliminary data.</text>
</comment>
<evidence type="ECO:0000256" key="3">
    <source>
        <dbReference type="ARBA" id="ARBA00004544"/>
    </source>
</evidence>
<evidence type="ECO:0000256" key="14">
    <source>
        <dbReference type="SAM" id="Coils"/>
    </source>
</evidence>
<gene>
    <name evidence="17" type="ORF">GOODEAATRI_004241</name>
</gene>
<dbReference type="SUPFAM" id="SSF74924">
    <property type="entry name" value="Cap-Gly domain"/>
    <property type="match status" value="1"/>
</dbReference>
<dbReference type="Pfam" id="PF01302">
    <property type="entry name" value="CAP_GLY"/>
    <property type="match status" value="1"/>
</dbReference>
<comment type="subcellular location">
    <subcellularLocation>
        <location evidence="3">Cytoplasm</location>
        <location evidence="3">Cell cortex</location>
    </subcellularLocation>
    <subcellularLocation>
        <location evidence="1">Cytoplasm</location>
        <location evidence="1">Cytoskeleton</location>
        <location evidence="1">Microtubule organizing center</location>
        <location evidence="1">Centrosome</location>
        <location evidence="1">Centriole</location>
    </subcellularLocation>
    <subcellularLocation>
        <location evidence="2">Cytoplasm</location>
        <location evidence="2">Cytoskeleton</location>
        <location evidence="2">Spindle</location>
    </subcellularLocation>
</comment>
<keyword evidence="9" id="KW-0498">Mitosis</keyword>
<evidence type="ECO:0000256" key="12">
    <source>
        <dbReference type="ARBA" id="ARBA00023212"/>
    </source>
</evidence>
<feature type="domain" description="CAP-Gly" evidence="16">
    <location>
        <begin position="30"/>
        <end position="72"/>
    </location>
</feature>
<dbReference type="Gene3D" id="2.30.30.190">
    <property type="entry name" value="CAP Gly-rich-like domain"/>
    <property type="match status" value="1"/>
</dbReference>
<reference evidence="17 18" key="1">
    <citation type="submission" date="2021-06" db="EMBL/GenBank/DDBJ databases">
        <authorList>
            <person name="Palmer J.M."/>
        </authorList>
    </citation>
    <scope>NUCLEOTIDE SEQUENCE [LARGE SCALE GENOMIC DNA]</scope>
    <source>
        <strain evidence="17 18">GA_2019</strain>
        <tissue evidence="17">Muscle</tissue>
    </source>
</reference>
<dbReference type="InterPro" id="IPR000938">
    <property type="entry name" value="CAP-Gly_domain"/>
</dbReference>
<evidence type="ECO:0000256" key="2">
    <source>
        <dbReference type="ARBA" id="ARBA00004186"/>
    </source>
</evidence>
<dbReference type="InterPro" id="IPR036859">
    <property type="entry name" value="CAP-Gly_dom_sf"/>
</dbReference>
<evidence type="ECO:0000256" key="9">
    <source>
        <dbReference type="ARBA" id="ARBA00022776"/>
    </source>
</evidence>
<dbReference type="PANTHER" id="PTHR18916:SF6">
    <property type="entry name" value="DYNACTIN SUBUNIT 1"/>
    <property type="match status" value="1"/>
</dbReference>
<keyword evidence="18" id="KW-1185">Reference proteome</keyword>
<evidence type="ECO:0000256" key="6">
    <source>
        <dbReference type="ARBA" id="ARBA00022490"/>
    </source>
</evidence>
<feature type="coiled-coil region" evidence="14">
    <location>
        <begin position="682"/>
        <end position="773"/>
    </location>
</feature>
<feature type="compositionally biased region" description="Low complexity" evidence="15">
    <location>
        <begin position="74"/>
        <end position="88"/>
    </location>
</feature>
<keyword evidence="8" id="KW-0493">Microtubule</keyword>
<dbReference type="InterPro" id="IPR022157">
    <property type="entry name" value="Dynactin"/>
</dbReference>
<name>A0ABV0PVE3_9TELE</name>
<protein>
    <recommendedName>
        <fullName evidence="5">Dynactin subunit 1</fullName>
    </recommendedName>
</protein>
<keyword evidence="6" id="KW-0963">Cytoplasm</keyword>
<accession>A0ABV0PVE3</accession>
<evidence type="ECO:0000256" key="7">
    <source>
        <dbReference type="ARBA" id="ARBA00022618"/>
    </source>
</evidence>
<keyword evidence="10" id="KW-0243">Dynein</keyword>
<dbReference type="EMBL" id="JAHRIO010090138">
    <property type="protein sequence ID" value="MEQ2187388.1"/>
    <property type="molecule type" value="Genomic_DNA"/>
</dbReference>
<evidence type="ECO:0000256" key="15">
    <source>
        <dbReference type="SAM" id="MobiDB-lite"/>
    </source>
</evidence>
<keyword evidence="7" id="KW-0132">Cell division</keyword>
<feature type="region of interest" description="Disordered" evidence="15">
    <location>
        <begin position="73"/>
        <end position="96"/>
    </location>
</feature>
<dbReference type="Proteomes" id="UP001476798">
    <property type="component" value="Unassembled WGS sequence"/>
</dbReference>
<dbReference type="Gene3D" id="1.20.1170.10">
    <property type="match status" value="1"/>
</dbReference>
<dbReference type="Pfam" id="PF12455">
    <property type="entry name" value="Dynactin"/>
    <property type="match status" value="1"/>
</dbReference>
<keyword evidence="13" id="KW-0131">Cell cycle</keyword>
<keyword evidence="11 14" id="KW-0175">Coiled coil</keyword>
<evidence type="ECO:0000313" key="17">
    <source>
        <dbReference type="EMBL" id="MEQ2187388.1"/>
    </source>
</evidence>
<sequence>MNRRHSYTPRIGSSVEVTGKGQRGTVAYIGATLFASGKWVGIILDEPKGKNDGTVQGKRYFTCEENHGIFVRPSQASRESLSSSLSGDVSEEAREAQEAKDRYMEEMADTADAIEMATLDKEMAEERAESLQVEVDSLKEKVEELSMDLEILRHEISEKGTDGAASSYQVKQLEEQNGRLKEALVRMRDLSASEKLEHVKLQKHMEKKNTELETLRTQKEKLQEELKQAESTIDELKEQEAINEMNDELQENARETEMELREQVDLSVVKVREAEKKVEAAQETVADYQQTINKYRELTASLQEANRELISQQSANTEQTQQPAAELFDFKIKFAETKAYAKAIEMELRKMEVAQANRQVSLLTSFMPDSFVRHGGDHDCILVLLLIPRLICKAHEKFDLNGGLVQGTPLRGPPGEQRSFASGLVYSLGLLQATLHKYERALSSCSVEVFKRMGTLHSEMSFHERSLDYFIDLLHKDQLDETVQVESLTKAIKYYQQLYSVHLADQDEDCTVQLADHIKFTQGALDCVGVEVARLWAFLAAGQESSGLAVLLKDLDTSCSDIRQFCKKIRRRMPGTDVAGVPAALSFGSQVQKYAGQRSERGCSVITEVAAAGAQMVAPLAEQEGLNALKLEDVACKAVEQVVTVHFLSLTPPVETRAATVRAEMTDAEGLGVKLEDRETVIKELKKSLKIKGEELSEANVRLSLLEKKLDTSTKDADERVEKIQTKLDESLALLKKKEKEFEETMDALQADIDQLEAEKAELKQRIHSQSKMTIEGLKAPPGSGIASIVQGSAGGEFLFYAKEEKQGGTVFVGRVAIPCTRGQEQVHRLVMSQQQLQQVHNLLMV</sequence>
<comment type="similarity">
    <text evidence="4">Belongs to the dynactin 150 kDa subunit family.</text>
</comment>
<evidence type="ECO:0000259" key="16">
    <source>
        <dbReference type="PROSITE" id="PS50245"/>
    </source>
</evidence>
<evidence type="ECO:0000256" key="1">
    <source>
        <dbReference type="ARBA" id="ARBA00004114"/>
    </source>
</evidence>